<protein>
    <recommendedName>
        <fullName evidence="1">CRAL-TRIO domain-containing protein</fullName>
    </recommendedName>
</protein>
<keyword evidence="3" id="KW-1185">Reference proteome</keyword>
<feature type="domain" description="CRAL-TRIO" evidence="1">
    <location>
        <begin position="105"/>
        <end position="269"/>
    </location>
</feature>
<evidence type="ECO:0000259" key="1">
    <source>
        <dbReference type="PROSITE" id="PS50191"/>
    </source>
</evidence>
<dbReference type="EMBL" id="OU963867">
    <property type="protein sequence ID" value="CAH0392449.1"/>
    <property type="molecule type" value="Genomic_DNA"/>
</dbReference>
<dbReference type="Proteomes" id="UP001152759">
    <property type="component" value="Chromosome 6"/>
</dbReference>
<dbReference type="Pfam" id="PF00650">
    <property type="entry name" value="CRAL_TRIO"/>
    <property type="match status" value="1"/>
</dbReference>
<dbReference type="Gene3D" id="3.40.525.10">
    <property type="entry name" value="CRAL-TRIO lipid binding domain"/>
    <property type="match status" value="1"/>
</dbReference>
<dbReference type="PROSITE" id="PS50191">
    <property type="entry name" value="CRAL_TRIO"/>
    <property type="match status" value="1"/>
</dbReference>
<dbReference type="Gene3D" id="1.20.5.1200">
    <property type="entry name" value="Alpha-tocopherol transfer"/>
    <property type="match status" value="1"/>
</dbReference>
<dbReference type="GO" id="GO:1902936">
    <property type="term" value="F:phosphatidylinositol bisphosphate binding"/>
    <property type="evidence" value="ECO:0007669"/>
    <property type="project" value="TreeGrafter"/>
</dbReference>
<gene>
    <name evidence="2" type="ORF">BEMITA_LOCUS10969</name>
</gene>
<sequence length="331" mass="37878">MSANDSASCTDVIKGRGKELPKKEVERIAQDELRETKNVRETALQQFREWVAKNKDISSVRTDASFLLRFLRVKKFSLPMAQQTLLKYLNLRKTLSHYFSLISYEDAALMHILTNGFIFASPIRDSLGRRVIIYVIDKFDPYKYGCGIMAQVFLMTFETVLEDDVTQITGVTHFADLHGASAAYVTLWSPLEFVRAVRWGEQSMPMRNKCVNIFNCPTSVRYILDFCRGLLSTKLKSRFFIHDSIDGLKSKIDAKCLPKEYGGEIPMSEMLELWKKEVWAKKDLILANKEMQIHDTSGIQTRKSRSGCQPLNNTETNIMAVSGSFRQLNVD</sequence>
<dbReference type="InterPro" id="IPR011074">
    <property type="entry name" value="CRAL/TRIO_N_dom"/>
</dbReference>
<dbReference type="InterPro" id="IPR036865">
    <property type="entry name" value="CRAL-TRIO_dom_sf"/>
</dbReference>
<dbReference type="PANTHER" id="PTHR10174">
    <property type="entry name" value="ALPHA-TOCOPHEROL TRANSFER PROTEIN-RELATED"/>
    <property type="match status" value="1"/>
</dbReference>
<dbReference type="CDD" id="cd00170">
    <property type="entry name" value="SEC14"/>
    <property type="match status" value="1"/>
</dbReference>
<dbReference type="GO" id="GO:0016020">
    <property type="term" value="C:membrane"/>
    <property type="evidence" value="ECO:0007669"/>
    <property type="project" value="TreeGrafter"/>
</dbReference>
<proteinExistence type="predicted"/>
<dbReference type="AlphaFoldDB" id="A0A9P0AJ76"/>
<evidence type="ECO:0000313" key="2">
    <source>
        <dbReference type="EMBL" id="CAH0392449.1"/>
    </source>
</evidence>
<dbReference type="SUPFAM" id="SSF52087">
    <property type="entry name" value="CRAL/TRIO domain"/>
    <property type="match status" value="1"/>
</dbReference>
<dbReference type="Gene3D" id="1.10.8.20">
    <property type="entry name" value="N-terminal domain of phosphatidylinositol transfer protein sec14p"/>
    <property type="match status" value="1"/>
</dbReference>
<organism evidence="2 3">
    <name type="scientific">Bemisia tabaci</name>
    <name type="common">Sweetpotato whitefly</name>
    <name type="synonym">Aleurodes tabaci</name>
    <dbReference type="NCBI Taxonomy" id="7038"/>
    <lineage>
        <taxon>Eukaryota</taxon>
        <taxon>Metazoa</taxon>
        <taxon>Ecdysozoa</taxon>
        <taxon>Arthropoda</taxon>
        <taxon>Hexapoda</taxon>
        <taxon>Insecta</taxon>
        <taxon>Pterygota</taxon>
        <taxon>Neoptera</taxon>
        <taxon>Paraneoptera</taxon>
        <taxon>Hemiptera</taxon>
        <taxon>Sternorrhyncha</taxon>
        <taxon>Aleyrodoidea</taxon>
        <taxon>Aleyrodidae</taxon>
        <taxon>Aleyrodinae</taxon>
        <taxon>Bemisia</taxon>
    </lineage>
</organism>
<evidence type="ECO:0000313" key="3">
    <source>
        <dbReference type="Proteomes" id="UP001152759"/>
    </source>
</evidence>
<dbReference type="PANTHER" id="PTHR10174:SF120">
    <property type="entry name" value="CELLULAR RETINALDEHYDE BINDING PROTEIN"/>
    <property type="match status" value="1"/>
</dbReference>
<dbReference type="InterPro" id="IPR036273">
    <property type="entry name" value="CRAL/TRIO_N_dom_sf"/>
</dbReference>
<dbReference type="InterPro" id="IPR001251">
    <property type="entry name" value="CRAL-TRIO_dom"/>
</dbReference>
<dbReference type="SUPFAM" id="SSF46938">
    <property type="entry name" value="CRAL/TRIO N-terminal domain"/>
    <property type="match status" value="1"/>
</dbReference>
<accession>A0A9P0AJ76</accession>
<name>A0A9P0AJ76_BEMTA</name>
<dbReference type="SMART" id="SM01100">
    <property type="entry name" value="CRAL_TRIO_N"/>
    <property type="match status" value="1"/>
</dbReference>
<reference evidence="2" key="1">
    <citation type="submission" date="2021-12" db="EMBL/GenBank/DDBJ databases">
        <authorList>
            <person name="King R."/>
        </authorList>
    </citation>
    <scope>NUCLEOTIDE SEQUENCE</scope>
</reference>
<dbReference type="PRINTS" id="PR00180">
    <property type="entry name" value="CRETINALDHBP"/>
</dbReference>